<evidence type="ECO:0000313" key="3">
    <source>
        <dbReference type="Proteomes" id="UP000309038"/>
    </source>
</evidence>
<feature type="region of interest" description="Disordered" evidence="1">
    <location>
        <begin position="1"/>
        <end position="42"/>
    </location>
</feature>
<reference evidence="2 3" key="1">
    <citation type="submission" date="2019-02" db="EMBL/GenBank/DDBJ databases">
        <title>Genome sequencing of the rare red list fungi Phlebia centrifuga.</title>
        <authorList>
            <person name="Buettner E."/>
            <person name="Kellner H."/>
        </authorList>
    </citation>
    <scope>NUCLEOTIDE SEQUENCE [LARGE SCALE GENOMIC DNA]</scope>
    <source>
        <strain evidence="2 3">DSM 108282</strain>
    </source>
</reference>
<evidence type="ECO:0000256" key="1">
    <source>
        <dbReference type="SAM" id="MobiDB-lite"/>
    </source>
</evidence>
<proteinExistence type="predicted"/>
<dbReference type="Proteomes" id="UP000309038">
    <property type="component" value="Unassembled WGS sequence"/>
</dbReference>
<evidence type="ECO:0000313" key="2">
    <source>
        <dbReference type="EMBL" id="THG93463.1"/>
    </source>
</evidence>
<name>A0A4S4K6N8_9APHY</name>
<dbReference type="AlphaFoldDB" id="A0A4S4K6N8"/>
<protein>
    <submittedName>
        <fullName evidence="2">Uncharacterized protein</fullName>
    </submittedName>
</protein>
<feature type="compositionally biased region" description="Basic and acidic residues" evidence="1">
    <location>
        <begin position="28"/>
        <end position="42"/>
    </location>
</feature>
<accession>A0A4S4K6N8</accession>
<comment type="caution">
    <text evidence="2">The sequence shown here is derived from an EMBL/GenBank/DDBJ whole genome shotgun (WGS) entry which is preliminary data.</text>
</comment>
<dbReference type="EMBL" id="SGPJ01000655">
    <property type="protein sequence ID" value="THG93463.1"/>
    <property type="molecule type" value="Genomic_DNA"/>
</dbReference>
<sequence>MATRQSLPRAKANTRPAEKAGLLPTKRRTSEQVRADKEEKEQLKNADLAAKAAANSAKINCIAELEDRMAVDDANEQLMQYVAPPPAPPRPRPRPRLRTGPQLTRTFAVSDLNTGANGGKRQPEPTGVTVTHLDRAQEGLVASEALAPVGDAGYISGSEADLESVSAADEVVQSPPKKKQKASIRGAVSAIRQDLQSIKNNKVGAAVTKAVTNEGDYNGFGKDEDEIVERIAALASPSKAGVRLTSNGVVGLVQPKEGAQAQPVFRKSKLTVEAISESDEVQIVGQSTAKTKAPAKTKATANLNTATGAAIGTTTTASTITTSAVNNHTNADLPAGVLGQKDPWNIDDPKAEAAIKETFTVIYPNIPYPHDSDAQHDIFGVLNQRVYEYRSGFGSTAIMALHDYLGALPQLNTPELQKQHLLDMLERRAFLYKKFDLEADCVTPYWGGLLRSPFIIQTFAHHFTFTEGAKDVPMLAELEPKGALAMSAAAMERAFTLWAEGMIGFNKRGLLVVLPARNARTGKESKTLNAFAEQNWGEAIRWYVRSVGNMKPGSFTKIVDQAKAFAIQTRLASKRHVPVVLNSEQDDEIDDRGRLQDLTSDED</sequence>
<organism evidence="2 3">
    <name type="scientific">Hermanssonia centrifuga</name>
    <dbReference type="NCBI Taxonomy" id="98765"/>
    <lineage>
        <taxon>Eukaryota</taxon>
        <taxon>Fungi</taxon>
        <taxon>Dikarya</taxon>
        <taxon>Basidiomycota</taxon>
        <taxon>Agaricomycotina</taxon>
        <taxon>Agaricomycetes</taxon>
        <taxon>Polyporales</taxon>
        <taxon>Meruliaceae</taxon>
        <taxon>Hermanssonia</taxon>
    </lineage>
</organism>
<keyword evidence="3" id="KW-1185">Reference proteome</keyword>
<gene>
    <name evidence="2" type="ORF">EW026_g7782</name>
</gene>